<name>A0A8J3A2L2_9PROT</name>
<organism evidence="2 4">
    <name type="scientific">Aquisalinus luteolus</name>
    <dbReference type="NCBI Taxonomy" id="1566827"/>
    <lineage>
        <taxon>Bacteria</taxon>
        <taxon>Pseudomonadati</taxon>
        <taxon>Pseudomonadota</taxon>
        <taxon>Alphaproteobacteria</taxon>
        <taxon>Parvularculales</taxon>
        <taxon>Parvularculaceae</taxon>
        <taxon>Aquisalinus</taxon>
    </lineage>
</organism>
<dbReference type="EMBL" id="VCJR02000002">
    <property type="protein sequence ID" value="NHK28384.1"/>
    <property type="molecule type" value="Genomic_DNA"/>
</dbReference>
<dbReference type="Proteomes" id="UP000818603">
    <property type="component" value="Unassembled WGS sequence"/>
</dbReference>
<dbReference type="Gene3D" id="3.40.50.1820">
    <property type="entry name" value="alpha/beta hydrolase"/>
    <property type="match status" value="1"/>
</dbReference>
<dbReference type="RefSeq" id="WP_155140343.1">
    <property type="nucleotide sequence ID" value="NZ_BMGZ01000002.1"/>
</dbReference>
<accession>A0A8J3A2L2</accession>
<dbReference type="InterPro" id="IPR000073">
    <property type="entry name" value="AB_hydrolase_1"/>
</dbReference>
<dbReference type="AlphaFoldDB" id="A0A8J3A2L2"/>
<gene>
    <name evidence="3" type="ORF">FF098_010750</name>
    <name evidence="2" type="ORF">GCM10011355_21610</name>
</gene>
<reference evidence="2" key="3">
    <citation type="submission" date="2020-09" db="EMBL/GenBank/DDBJ databases">
        <authorList>
            <person name="Sun Q."/>
            <person name="Zhou Y."/>
        </authorList>
    </citation>
    <scope>NUCLEOTIDE SEQUENCE</scope>
    <source>
        <strain evidence="2">CGMCC 1.14984</strain>
    </source>
</reference>
<evidence type="ECO:0000313" key="4">
    <source>
        <dbReference type="Proteomes" id="UP000621856"/>
    </source>
</evidence>
<evidence type="ECO:0000259" key="1">
    <source>
        <dbReference type="Pfam" id="PF12697"/>
    </source>
</evidence>
<dbReference type="Pfam" id="PF12697">
    <property type="entry name" value="Abhydrolase_6"/>
    <property type="match status" value="1"/>
</dbReference>
<evidence type="ECO:0000313" key="3">
    <source>
        <dbReference type="EMBL" id="NHK28384.1"/>
    </source>
</evidence>
<dbReference type="GO" id="GO:0016787">
    <property type="term" value="F:hydrolase activity"/>
    <property type="evidence" value="ECO:0007669"/>
    <property type="project" value="UniProtKB-KW"/>
</dbReference>
<evidence type="ECO:0000313" key="2">
    <source>
        <dbReference type="EMBL" id="GGH98313.1"/>
    </source>
</evidence>
<dbReference type="InterPro" id="IPR050228">
    <property type="entry name" value="Carboxylesterase_BioH"/>
</dbReference>
<dbReference type="SUPFAM" id="SSF53474">
    <property type="entry name" value="alpha/beta-Hydrolases"/>
    <property type="match status" value="1"/>
</dbReference>
<dbReference type="InterPro" id="IPR029058">
    <property type="entry name" value="AB_hydrolase_fold"/>
</dbReference>
<keyword evidence="5" id="KW-1185">Reference proteome</keyword>
<keyword evidence="2" id="KW-0378">Hydrolase</keyword>
<reference evidence="2" key="1">
    <citation type="journal article" date="2014" name="Int. J. Syst. Evol. Microbiol.">
        <title>Complete genome sequence of Corynebacterium casei LMG S-19264T (=DSM 44701T), isolated from a smear-ripened cheese.</title>
        <authorList>
            <consortium name="US DOE Joint Genome Institute (JGI-PGF)"/>
            <person name="Walter F."/>
            <person name="Albersmeier A."/>
            <person name="Kalinowski J."/>
            <person name="Ruckert C."/>
        </authorList>
    </citation>
    <scope>NUCLEOTIDE SEQUENCE</scope>
    <source>
        <strain evidence="2">CGMCC 1.14984</strain>
    </source>
</reference>
<evidence type="ECO:0000313" key="5">
    <source>
        <dbReference type="Proteomes" id="UP000818603"/>
    </source>
</evidence>
<dbReference type="Proteomes" id="UP000621856">
    <property type="component" value="Unassembled WGS sequence"/>
</dbReference>
<dbReference type="EMBL" id="BMGZ01000002">
    <property type="protein sequence ID" value="GGH98313.1"/>
    <property type="molecule type" value="Genomic_DNA"/>
</dbReference>
<proteinExistence type="predicted"/>
<comment type="caution">
    <text evidence="2">The sequence shown here is derived from an EMBL/GenBank/DDBJ whole genome shotgun (WGS) entry which is preliminary data.</text>
</comment>
<protein>
    <submittedName>
        <fullName evidence="2">Alpha/beta hydrolase</fullName>
    </submittedName>
</protein>
<reference evidence="3 5" key="2">
    <citation type="submission" date="2020-02" db="EMBL/GenBank/DDBJ databases">
        <title>Genome sequence of Parvularcula flava strain NH6-79.</title>
        <authorList>
            <person name="Abdul Karim M.H."/>
            <person name="Lam M.Q."/>
            <person name="Chen S.J."/>
            <person name="Yahya A."/>
            <person name="Shahir S."/>
            <person name="Shamsir M.S."/>
            <person name="Chong C.S."/>
        </authorList>
    </citation>
    <scope>NUCLEOTIDE SEQUENCE [LARGE SCALE GENOMIC DNA]</scope>
    <source>
        <strain evidence="3 5">NH6-79</strain>
    </source>
</reference>
<dbReference type="PANTHER" id="PTHR43194">
    <property type="entry name" value="HYDROLASE ALPHA/BETA FOLD FAMILY"/>
    <property type="match status" value="1"/>
</dbReference>
<feature type="domain" description="AB hydrolase-1" evidence="1">
    <location>
        <begin position="33"/>
        <end position="277"/>
    </location>
</feature>
<dbReference type="PANTHER" id="PTHR43194:SF2">
    <property type="entry name" value="PEROXISOMAL MEMBRANE PROTEIN LPX1"/>
    <property type="match status" value="1"/>
</dbReference>
<sequence>MTGENYTFETPDGLTLHATVRRHPAAGVNAPSIICLPGLTRNERDFEGLAGWLTSRAFTGPACEVIAVSLRGRGASDRDAEYSHYHPNIYAADVKAMMEARGLTDALFIGTSLGGIVTMLIAADNPDAVSGAVLNDIGPQLAPEGLARIAGYVGGSGPWESWAEAGEGVKAINEVAFPRRHDSFWQVFARRVCTVTDKGIELDYDTGIAKALAEAGPAPALEPGFAALSGPLLCVRGALSDLLTPEIVSTMKDVQPQMDVCEVAITGHAPTLEEPAARKAIQKWLERV</sequence>